<dbReference type="GO" id="GO:0003723">
    <property type="term" value="F:RNA binding"/>
    <property type="evidence" value="ECO:0007669"/>
    <property type="project" value="InterPro"/>
</dbReference>
<organism evidence="3 4">
    <name type="scientific">Liquidambar formosana</name>
    <name type="common">Formosan gum</name>
    <dbReference type="NCBI Taxonomy" id="63359"/>
    <lineage>
        <taxon>Eukaryota</taxon>
        <taxon>Viridiplantae</taxon>
        <taxon>Streptophyta</taxon>
        <taxon>Embryophyta</taxon>
        <taxon>Tracheophyta</taxon>
        <taxon>Spermatophyta</taxon>
        <taxon>Magnoliopsida</taxon>
        <taxon>eudicotyledons</taxon>
        <taxon>Gunneridae</taxon>
        <taxon>Pentapetalae</taxon>
        <taxon>Saxifragales</taxon>
        <taxon>Altingiaceae</taxon>
        <taxon>Liquidambar</taxon>
    </lineage>
</organism>
<keyword evidence="4" id="KW-1185">Reference proteome</keyword>
<dbReference type="NCBIfam" id="TIGR00756">
    <property type="entry name" value="PPR"/>
    <property type="match status" value="4"/>
</dbReference>
<dbReference type="SUPFAM" id="SSF48452">
    <property type="entry name" value="TPR-like"/>
    <property type="match status" value="1"/>
</dbReference>
<dbReference type="PANTHER" id="PTHR47926:SF345">
    <property type="entry name" value="(WILD MALAYSIAN BANANA) HYPOTHETICAL PROTEIN"/>
    <property type="match status" value="1"/>
</dbReference>
<dbReference type="Proteomes" id="UP001415857">
    <property type="component" value="Unassembled WGS sequence"/>
</dbReference>
<dbReference type="InterPro" id="IPR046848">
    <property type="entry name" value="E_motif"/>
</dbReference>
<feature type="repeat" description="PPR" evidence="2">
    <location>
        <begin position="122"/>
        <end position="157"/>
    </location>
</feature>
<name>A0AAP0N6Z7_LIQFO</name>
<keyword evidence="1" id="KW-0677">Repeat</keyword>
<dbReference type="InterPro" id="IPR011990">
    <property type="entry name" value="TPR-like_helical_dom_sf"/>
</dbReference>
<gene>
    <name evidence="3" type="ORF">L1049_010125</name>
</gene>
<comment type="caution">
    <text evidence="3">The sequence shown here is derived from an EMBL/GenBank/DDBJ whole genome shotgun (WGS) entry which is preliminary data.</text>
</comment>
<dbReference type="PANTHER" id="PTHR47926">
    <property type="entry name" value="PENTATRICOPEPTIDE REPEAT-CONTAINING PROTEIN"/>
    <property type="match status" value="1"/>
</dbReference>
<evidence type="ECO:0000313" key="3">
    <source>
        <dbReference type="EMBL" id="KAK9267693.1"/>
    </source>
</evidence>
<dbReference type="FunFam" id="1.25.40.10:FF:000989">
    <property type="entry name" value="Pentatricopeptide repeat-containing protein At1g31430"/>
    <property type="match status" value="1"/>
</dbReference>
<dbReference type="Pfam" id="PF13041">
    <property type="entry name" value="PPR_2"/>
    <property type="match status" value="2"/>
</dbReference>
<feature type="repeat" description="PPR" evidence="2">
    <location>
        <begin position="224"/>
        <end position="258"/>
    </location>
</feature>
<dbReference type="EMBL" id="JBBPBK010000016">
    <property type="protein sequence ID" value="KAK9267693.1"/>
    <property type="molecule type" value="Genomic_DNA"/>
</dbReference>
<dbReference type="FunFam" id="1.25.40.10:FF:000436">
    <property type="entry name" value="Pentatricopeptide repeat-containing protein At5g39350 family"/>
    <property type="match status" value="1"/>
</dbReference>
<dbReference type="FunFam" id="1.25.40.10:FF:000427">
    <property type="entry name" value="Pentatricopeptide repeat-containing protein chloroplastic"/>
    <property type="match status" value="1"/>
</dbReference>
<dbReference type="InterPro" id="IPR002885">
    <property type="entry name" value="PPR_rpt"/>
</dbReference>
<dbReference type="Pfam" id="PF01535">
    <property type="entry name" value="PPR"/>
    <property type="match status" value="1"/>
</dbReference>
<protein>
    <submittedName>
        <fullName evidence="3">Uncharacterized protein</fullName>
    </submittedName>
</protein>
<reference evidence="3 4" key="1">
    <citation type="journal article" date="2024" name="Plant J.">
        <title>Genome sequences and population genomics reveal climatic adaptation and genomic divergence between two closely related sweetgum species.</title>
        <authorList>
            <person name="Xu W.Q."/>
            <person name="Ren C.Q."/>
            <person name="Zhang X.Y."/>
            <person name="Comes H.P."/>
            <person name="Liu X.H."/>
            <person name="Li Y.G."/>
            <person name="Kettle C.J."/>
            <person name="Jalonen R."/>
            <person name="Gaisberger H."/>
            <person name="Ma Y.Z."/>
            <person name="Qiu Y.X."/>
        </authorList>
    </citation>
    <scope>NUCLEOTIDE SEQUENCE [LARGE SCALE GENOMIC DNA]</scope>
    <source>
        <strain evidence="3">Hangzhou</strain>
    </source>
</reference>
<dbReference type="GO" id="GO:0009451">
    <property type="term" value="P:RNA modification"/>
    <property type="evidence" value="ECO:0007669"/>
    <property type="project" value="InterPro"/>
</dbReference>
<evidence type="ECO:0000256" key="2">
    <source>
        <dbReference type="PROSITE-ProRule" id="PRU00708"/>
    </source>
</evidence>
<proteinExistence type="predicted"/>
<feature type="repeat" description="PPR" evidence="2">
    <location>
        <begin position="325"/>
        <end position="355"/>
    </location>
</feature>
<dbReference type="InterPro" id="IPR046960">
    <property type="entry name" value="PPR_At4g14850-like_plant"/>
</dbReference>
<feature type="repeat" description="PPR" evidence="2">
    <location>
        <begin position="193"/>
        <end position="223"/>
    </location>
</feature>
<evidence type="ECO:0000313" key="4">
    <source>
        <dbReference type="Proteomes" id="UP001415857"/>
    </source>
</evidence>
<sequence length="552" mass="61781">MTTSLFLAPFSFIPRIPMSSLGISCSEPTLTAPPPPNQSPFTILMRRNGVVLPDNYTFPFVLKACGRLSLPGKGQELHCLTLKLGLHFDVFVQNALISMYSLCDMVGIARRVFEMVPFSVRDVVSWNSMISGYLQCDRFWDTLKVFGDLLGDTCVRPNEVTLVSALTACGRIGFLGLGRKLHGLLVGNGFVMDVFLGSSLIDMYAKCGQIEDARKVFDRIPDRNVVCWTSMIAGYIQLDLFKEAIDLFREMQVGRFTADAATVACVISSCGHSGALDQGRWVHSYCERNGIEMNLTVRNALIDMYSKCGDIEKALEIFHDLTQRDVFSWTAMISGLAMNGEPDKALQLFSQMETSSDVRPNEVTLLGVLSACSHGGFVDKGFHYFKEMTQIYNLTPRIEHYGCMVDLLGRANLLVEAEEFIRALPIQPDAVIWRSLLFACRNHGNTELAEFAANQIEALEPERCGARVLLSNVYASASRWSDVKRVRKGMALRRIQKQPGCSYVEMNGIVHEFFVKDCSHWQMDVIYETIIGINKVLRSEGFDPDILDNLQQ</sequence>
<dbReference type="PROSITE" id="PS51375">
    <property type="entry name" value="PPR"/>
    <property type="match status" value="5"/>
</dbReference>
<evidence type="ECO:0000256" key="1">
    <source>
        <dbReference type="ARBA" id="ARBA00022737"/>
    </source>
</evidence>
<dbReference type="Pfam" id="PF20431">
    <property type="entry name" value="E_motif"/>
    <property type="match status" value="1"/>
</dbReference>
<feature type="repeat" description="PPR" evidence="2">
    <location>
        <begin position="294"/>
        <end position="324"/>
    </location>
</feature>
<accession>A0AAP0N6Z7</accession>
<dbReference type="Gene3D" id="1.25.40.10">
    <property type="entry name" value="Tetratricopeptide repeat domain"/>
    <property type="match status" value="3"/>
</dbReference>
<dbReference type="AlphaFoldDB" id="A0AAP0N6Z7"/>